<reference evidence="2 4" key="1">
    <citation type="journal article" date="2012" name="Nature">
        <title>Algal genomes reveal evolutionary mosaicism and the fate of nucleomorphs.</title>
        <authorList>
            <consortium name="DOE Joint Genome Institute"/>
            <person name="Curtis B.A."/>
            <person name="Tanifuji G."/>
            <person name="Burki F."/>
            <person name="Gruber A."/>
            <person name="Irimia M."/>
            <person name="Maruyama S."/>
            <person name="Arias M.C."/>
            <person name="Ball S.G."/>
            <person name="Gile G.H."/>
            <person name="Hirakawa Y."/>
            <person name="Hopkins J.F."/>
            <person name="Kuo A."/>
            <person name="Rensing S.A."/>
            <person name="Schmutz J."/>
            <person name="Symeonidi A."/>
            <person name="Elias M."/>
            <person name="Eveleigh R.J."/>
            <person name="Herman E.K."/>
            <person name="Klute M.J."/>
            <person name="Nakayama T."/>
            <person name="Obornik M."/>
            <person name="Reyes-Prieto A."/>
            <person name="Armbrust E.V."/>
            <person name="Aves S.J."/>
            <person name="Beiko R.G."/>
            <person name="Coutinho P."/>
            <person name="Dacks J.B."/>
            <person name="Durnford D.G."/>
            <person name="Fast N.M."/>
            <person name="Green B.R."/>
            <person name="Grisdale C.J."/>
            <person name="Hempel F."/>
            <person name="Henrissat B."/>
            <person name="Hoppner M.P."/>
            <person name="Ishida K."/>
            <person name="Kim E."/>
            <person name="Koreny L."/>
            <person name="Kroth P.G."/>
            <person name="Liu Y."/>
            <person name="Malik S.B."/>
            <person name="Maier U.G."/>
            <person name="McRose D."/>
            <person name="Mock T."/>
            <person name="Neilson J.A."/>
            <person name="Onodera N.T."/>
            <person name="Poole A.M."/>
            <person name="Pritham E.J."/>
            <person name="Richards T.A."/>
            <person name="Rocap G."/>
            <person name="Roy S.W."/>
            <person name="Sarai C."/>
            <person name="Schaack S."/>
            <person name="Shirato S."/>
            <person name="Slamovits C.H."/>
            <person name="Spencer D.F."/>
            <person name="Suzuki S."/>
            <person name="Worden A.Z."/>
            <person name="Zauner S."/>
            <person name="Barry K."/>
            <person name="Bell C."/>
            <person name="Bharti A.K."/>
            <person name="Crow J.A."/>
            <person name="Grimwood J."/>
            <person name="Kramer R."/>
            <person name="Lindquist E."/>
            <person name="Lucas S."/>
            <person name="Salamov A."/>
            <person name="McFadden G.I."/>
            <person name="Lane C.E."/>
            <person name="Keeling P.J."/>
            <person name="Gray M.W."/>
            <person name="Grigoriev I.V."/>
            <person name="Archibald J.M."/>
        </authorList>
    </citation>
    <scope>NUCLEOTIDE SEQUENCE</scope>
    <source>
        <strain evidence="2 4">CCMP2712</strain>
    </source>
</reference>
<evidence type="ECO:0000313" key="3">
    <source>
        <dbReference type="EnsemblProtists" id="EKX32937"/>
    </source>
</evidence>
<feature type="compositionally biased region" description="Basic and acidic residues" evidence="1">
    <location>
        <begin position="1"/>
        <end position="19"/>
    </location>
</feature>
<reference evidence="4" key="2">
    <citation type="submission" date="2012-11" db="EMBL/GenBank/DDBJ databases">
        <authorList>
            <person name="Kuo A."/>
            <person name="Curtis B.A."/>
            <person name="Tanifuji G."/>
            <person name="Burki F."/>
            <person name="Gruber A."/>
            <person name="Irimia M."/>
            <person name="Maruyama S."/>
            <person name="Arias M.C."/>
            <person name="Ball S.G."/>
            <person name="Gile G.H."/>
            <person name="Hirakawa Y."/>
            <person name="Hopkins J.F."/>
            <person name="Rensing S.A."/>
            <person name="Schmutz J."/>
            <person name="Symeonidi A."/>
            <person name="Elias M."/>
            <person name="Eveleigh R.J."/>
            <person name="Herman E.K."/>
            <person name="Klute M.J."/>
            <person name="Nakayama T."/>
            <person name="Obornik M."/>
            <person name="Reyes-Prieto A."/>
            <person name="Armbrust E.V."/>
            <person name="Aves S.J."/>
            <person name="Beiko R.G."/>
            <person name="Coutinho P."/>
            <person name="Dacks J.B."/>
            <person name="Durnford D.G."/>
            <person name="Fast N.M."/>
            <person name="Green B.R."/>
            <person name="Grisdale C."/>
            <person name="Hempe F."/>
            <person name="Henrissat B."/>
            <person name="Hoppner M.P."/>
            <person name="Ishida K.-I."/>
            <person name="Kim E."/>
            <person name="Koreny L."/>
            <person name="Kroth P.G."/>
            <person name="Liu Y."/>
            <person name="Malik S.-B."/>
            <person name="Maier U.G."/>
            <person name="McRose D."/>
            <person name="Mock T."/>
            <person name="Neilson J.A."/>
            <person name="Onodera N.T."/>
            <person name="Poole A.M."/>
            <person name="Pritham E.J."/>
            <person name="Richards T.A."/>
            <person name="Rocap G."/>
            <person name="Roy S.W."/>
            <person name="Sarai C."/>
            <person name="Schaack S."/>
            <person name="Shirato S."/>
            <person name="Slamovits C.H."/>
            <person name="Spencer D.F."/>
            <person name="Suzuki S."/>
            <person name="Worden A.Z."/>
            <person name="Zauner S."/>
            <person name="Barry K."/>
            <person name="Bell C."/>
            <person name="Bharti A.K."/>
            <person name="Crow J.A."/>
            <person name="Grimwood J."/>
            <person name="Kramer R."/>
            <person name="Lindquist E."/>
            <person name="Lucas S."/>
            <person name="Salamov A."/>
            <person name="McFadden G.I."/>
            <person name="Lane C.E."/>
            <person name="Keeling P.J."/>
            <person name="Gray M.W."/>
            <person name="Grigoriev I.V."/>
            <person name="Archibald J.M."/>
        </authorList>
    </citation>
    <scope>NUCLEOTIDE SEQUENCE</scope>
    <source>
        <strain evidence="4">CCMP2712</strain>
    </source>
</reference>
<name>L1IA20_GUITC</name>
<dbReference type="RefSeq" id="XP_005819917.1">
    <property type="nucleotide sequence ID" value="XM_005819860.1"/>
</dbReference>
<dbReference type="KEGG" id="gtt:GUITHDRAFT_120888"/>
<dbReference type="HOGENOM" id="CLU_2364098_0_0_1"/>
<evidence type="ECO:0000313" key="4">
    <source>
        <dbReference type="Proteomes" id="UP000011087"/>
    </source>
</evidence>
<dbReference type="EMBL" id="JH993164">
    <property type="protein sequence ID" value="EKX32937.1"/>
    <property type="molecule type" value="Genomic_DNA"/>
</dbReference>
<proteinExistence type="predicted"/>
<dbReference type="AlphaFoldDB" id="L1IA20"/>
<evidence type="ECO:0000313" key="2">
    <source>
        <dbReference type="EMBL" id="EKX32937.1"/>
    </source>
</evidence>
<protein>
    <submittedName>
        <fullName evidence="2 3">Uncharacterized protein</fullName>
    </submittedName>
</protein>
<keyword evidence="4" id="KW-1185">Reference proteome</keyword>
<feature type="region of interest" description="Disordered" evidence="1">
    <location>
        <begin position="1"/>
        <end position="28"/>
    </location>
</feature>
<sequence>MPDHGPSKFKGADPNDRDTPSPSSTVMSWIDQEEERLKEAAEKYPPDPFAMSAYSRFLKNKRGDLERAKMWHDLAHATVTSRLSPNVTDMIRYHSK</sequence>
<evidence type="ECO:0000256" key="1">
    <source>
        <dbReference type="SAM" id="MobiDB-lite"/>
    </source>
</evidence>
<accession>L1IA20</accession>
<dbReference type="GeneID" id="17289663"/>
<gene>
    <name evidence="2" type="ORF">GUITHDRAFT_120888</name>
</gene>
<reference evidence="3" key="3">
    <citation type="submission" date="2015-06" db="UniProtKB">
        <authorList>
            <consortium name="EnsemblProtists"/>
        </authorList>
    </citation>
    <scope>IDENTIFICATION</scope>
</reference>
<dbReference type="Proteomes" id="UP000011087">
    <property type="component" value="Unassembled WGS sequence"/>
</dbReference>
<dbReference type="PaxDb" id="55529-EKX32937"/>
<organism evidence="2">
    <name type="scientific">Guillardia theta (strain CCMP2712)</name>
    <name type="common">Cryptophyte</name>
    <dbReference type="NCBI Taxonomy" id="905079"/>
    <lineage>
        <taxon>Eukaryota</taxon>
        <taxon>Cryptophyceae</taxon>
        <taxon>Pyrenomonadales</taxon>
        <taxon>Geminigeraceae</taxon>
        <taxon>Guillardia</taxon>
    </lineage>
</organism>
<dbReference type="EnsemblProtists" id="EKX32937">
    <property type="protein sequence ID" value="EKX32937"/>
    <property type="gene ID" value="GUITHDRAFT_120888"/>
</dbReference>